<organism evidence="1 2">
    <name type="scientific">Austropuccinia psidii MF-1</name>
    <dbReference type="NCBI Taxonomy" id="1389203"/>
    <lineage>
        <taxon>Eukaryota</taxon>
        <taxon>Fungi</taxon>
        <taxon>Dikarya</taxon>
        <taxon>Basidiomycota</taxon>
        <taxon>Pucciniomycotina</taxon>
        <taxon>Pucciniomycetes</taxon>
        <taxon>Pucciniales</taxon>
        <taxon>Sphaerophragmiaceae</taxon>
        <taxon>Austropuccinia</taxon>
    </lineage>
</organism>
<sequence>MQQMTQIMANHQAALSPEYSRIPALKALSMKAPDCFDGTQPFKVRSFIWSCQLIFYNYKENFSEGRMKALYSTSFLIRRSEKWIEPILSNLNNQDPAYLFNDWALFKSKLFTLFGDPNEVRKDEEEFDGLRMKEVGNVSL</sequence>
<dbReference type="Proteomes" id="UP000765509">
    <property type="component" value="Unassembled WGS sequence"/>
</dbReference>
<dbReference type="AlphaFoldDB" id="A0A9Q3BJF4"/>
<comment type="caution">
    <text evidence="1">The sequence shown here is derived from an EMBL/GenBank/DDBJ whole genome shotgun (WGS) entry which is preliminary data.</text>
</comment>
<name>A0A9Q3BJF4_9BASI</name>
<dbReference type="EMBL" id="AVOT02001266">
    <property type="protein sequence ID" value="MBW0466323.1"/>
    <property type="molecule type" value="Genomic_DNA"/>
</dbReference>
<evidence type="ECO:0000313" key="1">
    <source>
        <dbReference type="EMBL" id="MBW0466323.1"/>
    </source>
</evidence>
<reference evidence="1" key="1">
    <citation type="submission" date="2021-03" db="EMBL/GenBank/DDBJ databases">
        <title>Draft genome sequence of rust myrtle Austropuccinia psidii MF-1, a brazilian biotype.</title>
        <authorList>
            <person name="Quecine M.C."/>
            <person name="Pachon D.M.R."/>
            <person name="Bonatelli M.L."/>
            <person name="Correr F.H."/>
            <person name="Franceschini L.M."/>
            <person name="Leite T.F."/>
            <person name="Margarido G.R.A."/>
            <person name="Almeida C.A."/>
            <person name="Ferrarezi J.A."/>
            <person name="Labate C.A."/>
        </authorList>
    </citation>
    <scope>NUCLEOTIDE SEQUENCE</scope>
    <source>
        <strain evidence="1">MF-1</strain>
    </source>
</reference>
<protein>
    <recommendedName>
        <fullName evidence="3">DUF4939 domain-containing protein</fullName>
    </recommendedName>
</protein>
<accession>A0A9Q3BJF4</accession>
<evidence type="ECO:0008006" key="3">
    <source>
        <dbReference type="Google" id="ProtNLM"/>
    </source>
</evidence>
<keyword evidence="2" id="KW-1185">Reference proteome</keyword>
<dbReference type="OrthoDB" id="2506111at2759"/>
<evidence type="ECO:0000313" key="2">
    <source>
        <dbReference type="Proteomes" id="UP000765509"/>
    </source>
</evidence>
<gene>
    <name evidence="1" type="ORF">O181_006038</name>
</gene>
<proteinExistence type="predicted"/>